<gene>
    <name evidence="1" type="ORF">Plil01_001093900</name>
</gene>
<evidence type="ECO:0000313" key="2">
    <source>
        <dbReference type="Proteomes" id="UP001165083"/>
    </source>
</evidence>
<evidence type="ECO:0000313" key="1">
    <source>
        <dbReference type="EMBL" id="GMF26305.1"/>
    </source>
</evidence>
<reference evidence="1" key="1">
    <citation type="submission" date="2023-04" db="EMBL/GenBank/DDBJ databases">
        <title>Phytophthora lilii NBRC 32176.</title>
        <authorList>
            <person name="Ichikawa N."/>
            <person name="Sato H."/>
            <person name="Tonouchi N."/>
        </authorList>
    </citation>
    <scope>NUCLEOTIDE SEQUENCE</scope>
    <source>
        <strain evidence="1">NBRC 32176</strain>
    </source>
</reference>
<dbReference type="OrthoDB" id="94772at2759"/>
<name>A0A9W6U5L0_9STRA</name>
<protein>
    <submittedName>
        <fullName evidence="1">Unnamed protein product</fullName>
    </submittedName>
</protein>
<organism evidence="1 2">
    <name type="scientific">Phytophthora lilii</name>
    <dbReference type="NCBI Taxonomy" id="2077276"/>
    <lineage>
        <taxon>Eukaryota</taxon>
        <taxon>Sar</taxon>
        <taxon>Stramenopiles</taxon>
        <taxon>Oomycota</taxon>
        <taxon>Peronosporomycetes</taxon>
        <taxon>Peronosporales</taxon>
        <taxon>Peronosporaceae</taxon>
        <taxon>Phytophthora</taxon>
    </lineage>
</organism>
<dbReference type="Proteomes" id="UP001165083">
    <property type="component" value="Unassembled WGS sequence"/>
</dbReference>
<accession>A0A9W6U5L0</accession>
<dbReference type="EMBL" id="BSXW01000598">
    <property type="protein sequence ID" value="GMF26305.1"/>
    <property type="molecule type" value="Genomic_DNA"/>
</dbReference>
<comment type="caution">
    <text evidence="1">The sequence shown here is derived from an EMBL/GenBank/DDBJ whole genome shotgun (WGS) entry which is preliminary data.</text>
</comment>
<sequence>MFLYSRTYRSLPPVADPEARQRLMHASAPPILAGTPLDDELLFCVRMERQLREVEAQRGSVTRQELFAAVIREHAVLTEHAAAEYPVTIAAVVTPATNTQ</sequence>
<keyword evidence="2" id="KW-1185">Reference proteome</keyword>
<dbReference type="AlphaFoldDB" id="A0A9W6U5L0"/>
<proteinExistence type="predicted"/>